<comment type="caution">
    <text evidence="2">The sequence shown here is derived from an EMBL/GenBank/DDBJ whole genome shotgun (WGS) entry which is preliminary data.</text>
</comment>
<evidence type="ECO:0000313" key="3">
    <source>
        <dbReference type="Proteomes" id="UP000310108"/>
    </source>
</evidence>
<feature type="compositionally biased region" description="Basic residues" evidence="1">
    <location>
        <begin position="8"/>
        <end position="38"/>
    </location>
</feature>
<evidence type="ECO:0000313" key="2">
    <source>
        <dbReference type="EMBL" id="TKW59742.1"/>
    </source>
</evidence>
<dbReference type="OrthoDB" id="5236983at2759"/>
<organism evidence="2 3">
    <name type="scientific">Colletotrichum tanaceti</name>
    <dbReference type="NCBI Taxonomy" id="1306861"/>
    <lineage>
        <taxon>Eukaryota</taxon>
        <taxon>Fungi</taxon>
        <taxon>Dikarya</taxon>
        <taxon>Ascomycota</taxon>
        <taxon>Pezizomycotina</taxon>
        <taxon>Sordariomycetes</taxon>
        <taxon>Hypocreomycetidae</taxon>
        <taxon>Glomerellales</taxon>
        <taxon>Glomerellaceae</taxon>
        <taxon>Colletotrichum</taxon>
        <taxon>Colletotrichum destructivum species complex</taxon>
    </lineage>
</organism>
<keyword evidence="3" id="KW-1185">Reference proteome</keyword>
<accession>A0A4U6XUW5</accession>
<dbReference type="AlphaFoldDB" id="A0A4U6XUW5"/>
<gene>
    <name evidence="2" type="ORF">CTA1_10455</name>
</gene>
<evidence type="ECO:0000256" key="1">
    <source>
        <dbReference type="SAM" id="MobiDB-lite"/>
    </source>
</evidence>
<reference evidence="2 3" key="1">
    <citation type="journal article" date="2019" name="PLoS ONE">
        <title>Comparative genome analysis indicates high evolutionary potential of pathogenicity genes in Colletotrichum tanaceti.</title>
        <authorList>
            <person name="Lelwala R.V."/>
            <person name="Korhonen P.K."/>
            <person name="Young N.D."/>
            <person name="Scott J.B."/>
            <person name="Ades P.A."/>
            <person name="Gasser R.B."/>
            <person name="Taylor P.W.J."/>
        </authorList>
    </citation>
    <scope>NUCLEOTIDE SEQUENCE [LARGE SCALE GENOMIC DNA]</scope>
    <source>
        <strain evidence="2">BRIP57314</strain>
    </source>
</reference>
<feature type="compositionally biased region" description="Acidic residues" evidence="1">
    <location>
        <begin position="386"/>
        <end position="403"/>
    </location>
</feature>
<name>A0A4U6XUW5_9PEZI</name>
<evidence type="ECO:0008006" key="4">
    <source>
        <dbReference type="Google" id="ProtNLM"/>
    </source>
</evidence>
<sequence>MAPSNPERRRRRRRLFNSRRRPNGLLVKKVKPCRHPRLPKTDVQQPYDSDEDEDNNDLEERVGEDDAMQTSRPEPFITLSLVSYGATPLLNMTCGGFLLCELRPHQIAARDAFVRCYLEAQPRASAWAALPAKSLRDFENGGGTAEVEAEAAFLEGSLRAMMGHLDEYFFFGTMTRSPRGRAEPLAILHTGFDRLRGDVGLRRYGDSATYHQVIGSEYSRIRIYSRVSGDYPWDPNGMEPERLSFKLIVGTLVHEMVHSYLDLFVCVGPQCKRYLVNTTGLTGHSRTFVKLYNFVLEEIWKWHPALETLDKDECVPGTSIVKTNIEVETMARMKWKAEGRHRDFLPLRSDSPRNIVCLTEEAGLDEGISTMRITYRRPGSKIPSSGDDDGDDDDDDDCNMDNA</sequence>
<feature type="region of interest" description="Disordered" evidence="1">
    <location>
        <begin position="375"/>
        <end position="403"/>
    </location>
</feature>
<feature type="compositionally biased region" description="Acidic residues" evidence="1">
    <location>
        <begin position="48"/>
        <end position="67"/>
    </location>
</feature>
<dbReference type="Proteomes" id="UP000310108">
    <property type="component" value="Unassembled WGS sequence"/>
</dbReference>
<dbReference type="EMBL" id="PJEX01000005">
    <property type="protein sequence ID" value="TKW59742.1"/>
    <property type="molecule type" value="Genomic_DNA"/>
</dbReference>
<feature type="region of interest" description="Disordered" evidence="1">
    <location>
        <begin position="1"/>
        <end position="70"/>
    </location>
</feature>
<protein>
    <recommendedName>
        <fullName evidence="4">SprT-like domain-containing protein</fullName>
    </recommendedName>
</protein>
<proteinExistence type="predicted"/>